<dbReference type="AlphaFoldDB" id="A0A2Z5Y3S7"/>
<gene>
    <name evidence="1" type="ORF">DAT561_1417</name>
</gene>
<dbReference type="RefSeq" id="WP_015695322.1">
    <property type="nucleotide sequence ID" value="NZ_AP018492.1"/>
</dbReference>
<dbReference type="GeneID" id="57043953"/>
<protein>
    <submittedName>
        <fullName evidence="1">Putative transport protein</fullName>
    </submittedName>
</protein>
<evidence type="ECO:0000313" key="2">
    <source>
        <dbReference type="Proteomes" id="UP000269226"/>
    </source>
</evidence>
<reference evidence="1 2" key="1">
    <citation type="submission" date="2018-01" db="EMBL/GenBank/DDBJ databases">
        <title>Whole genome sequence of Melissococcus plutonius DAT561.</title>
        <authorList>
            <person name="Okumura K."/>
            <person name="Takamatsu D."/>
            <person name="Okura M."/>
        </authorList>
    </citation>
    <scope>NUCLEOTIDE SEQUENCE [LARGE SCALE GENOMIC DNA]</scope>
    <source>
        <strain evidence="1 2">DAT561</strain>
    </source>
</reference>
<dbReference type="Proteomes" id="UP000269226">
    <property type="component" value="Chromosome"/>
</dbReference>
<evidence type="ECO:0000313" key="1">
    <source>
        <dbReference type="EMBL" id="BBC61515.1"/>
    </source>
</evidence>
<accession>A0A2Z5Y3S7</accession>
<name>A0A2Z5Y3S7_9ENTE</name>
<sequence length="88" mass="10322">MKSDQESHKVIINKLARIHHGRKMADISPEVQSTLKTLTGIFYVKCFGNSTMSYHKDTMTHLYISKITKFSTDYFPNQLINFSLYFKR</sequence>
<proteinExistence type="predicted"/>
<organism evidence="1 2">
    <name type="scientific">Melissococcus plutonius</name>
    <dbReference type="NCBI Taxonomy" id="33970"/>
    <lineage>
        <taxon>Bacteria</taxon>
        <taxon>Bacillati</taxon>
        <taxon>Bacillota</taxon>
        <taxon>Bacilli</taxon>
        <taxon>Lactobacillales</taxon>
        <taxon>Enterococcaceae</taxon>
        <taxon>Melissococcus</taxon>
    </lineage>
</organism>
<dbReference type="EMBL" id="AP018492">
    <property type="protein sequence ID" value="BBC61515.1"/>
    <property type="molecule type" value="Genomic_DNA"/>
</dbReference>